<dbReference type="EMBL" id="JBHSWB010000001">
    <property type="protein sequence ID" value="MFC6662204.1"/>
    <property type="molecule type" value="Genomic_DNA"/>
</dbReference>
<proteinExistence type="predicted"/>
<accession>A0ABW1ZP21</accession>
<dbReference type="InterPro" id="IPR000415">
    <property type="entry name" value="Nitroreductase-like"/>
</dbReference>
<evidence type="ECO:0008006" key="3">
    <source>
        <dbReference type="Google" id="ProtNLM"/>
    </source>
</evidence>
<sequence length="242" mass="25263">MPDSYGALRPTLVALEAGHLLGALRHLGGGLGLRLTEQPGAASPDLGPGWWPLLSLTVEEGVADAGQAARAWADLQARSSGPGPFGLLTDQQPAGAAPFQAALRKPDTVLLAHNLTGLAAGVYSSTGLLPVPAPALADALQHAYSYPEDLNVSALNAAVLFTATYHPDQPFLHTQLALGERAQRLCLALARAGLFARPVRAYREAPLDALLNLPANQTVAYALLCGRAPLNDLSLPLLRRTA</sequence>
<dbReference type="Proteomes" id="UP001596317">
    <property type="component" value="Unassembled WGS sequence"/>
</dbReference>
<dbReference type="RefSeq" id="WP_380057941.1">
    <property type="nucleotide sequence ID" value="NZ_JBHSWB010000001.1"/>
</dbReference>
<evidence type="ECO:0000313" key="1">
    <source>
        <dbReference type="EMBL" id="MFC6662204.1"/>
    </source>
</evidence>
<protein>
    <recommendedName>
        <fullName evidence="3">Nitroreductase domain-containing protein</fullName>
    </recommendedName>
</protein>
<organism evidence="1 2">
    <name type="scientific">Deinococcus multiflagellatus</name>
    <dbReference type="NCBI Taxonomy" id="1656887"/>
    <lineage>
        <taxon>Bacteria</taxon>
        <taxon>Thermotogati</taxon>
        <taxon>Deinococcota</taxon>
        <taxon>Deinococci</taxon>
        <taxon>Deinococcales</taxon>
        <taxon>Deinococcaceae</taxon>
        <taxon>Deinococcus</taxon>
    </lineage>
</organism>
<reference evidence="2" key="1">
    <citation type="journal article" date="2019" name="Int. J. Syst. Evol. Microbiol.">
        <title>The Global Catalogue of Microorganisms (GCM) 10K type strain sequencing project: providing services to taxonomists for standard genome sequencing and annotation.</title>
        <authorList>
            <consortium name="The Broad Institute Genomics Platform"/>
            <consortium name="The Broad Institute Genome Sequencing Center for Infectious Disease"/>
            <person name="Wu L."/>
            <person name="Ma J."/>
        </authorList>
    </citation>
    <scope>NUCLEOTIDE SEQUENCE [LARGE SCALE GENOMIC DNA]</scope>
    <source>
        <strain evidence="2">CCUG 63830</strain>
    </source>
</reference>
<keyword evidence="2" id="KW-1185">Reference proteome</keyword>
<dbReference type="SUPFAM" id="SSF55469">
    <property type="entry name" value="FMN-dependent nitroreductase-like"/>
    <property type="match status" value="1"/>
</dbReference>
<comment type="caution">
    <text evidence="1">The sequence shown here is derived from an EMBL/GenBank/DDBJ whole genome shotgun (WGS) entry which is preliminary data.</text>
</comment>
<gene>
    <name evidence="1" type="ORF">ACFP90_19155</name>
</gene>
<name>A0ABW1ZP21_9DEIO</name>
<dbReference type="Gene3D" id="3.40.109.10">
    <property type="entry name" value="NADH Oxidase"/>
    <property type="match status" value="1"/>
</dbReference>
<evidence type="ECO:0000313" key="2">
    <source>
        <dbReference type="Proteomes" id="UP001596317"/>
    </source>
</evidence>